<feature type="region of interest" description="Disordered" evidence="1">
    <location>
        <begin position="745"/>
        <end position="792"/>
    </location>
</feature>
<evidence type="ECO:0008006" key="4">
    <source>
        <dbReference type="Google" id="ProtNLM"/>
    </source>
</evidence>
<feature type="compositionally biased region" description="Polar residues" evidence="1">
    <location>
        <begin position="1005"/>
        <end position="1018"/>
    </location>
</feature>
<feature type="region of interest" description="Disordered" evidence="1">
    <location>
        <begin position="396"/>
        <end position="424"/>
    </location>
</feature>
<dbReference type="AlphaFoldDB" id="A0A4S4KB62"/>
<feature type="region of interest" description="Disordered" evidence="1">
    <location>
        <begin position="1037"/>
        <end position="1173"/>
    </location>
</feature>
<evidence type="ECO:0000313" key="3">
    <source>
        <dbReference type="Proteomes" id="UP000309038"/>
    </source>
</evidence>
<name>A0A4S4KB62_9APHY</name>
<feature type="compositionally biased region" description="Low complexity" evidence="1">
    <location>
        <begin position="1081"/>
        <end position="1091"/>
    </location>
</feature>
<accession>A0A4S4KB62</accession>
<proteinExistence type="predicted"/>
<feature type="compositionally biased region" description="Low complexity" evidence="1">
    <location>
        <begin position="1116"/>
        <end position="1125"/>
    </location>
</feature>
<organism evidence="2 3">
    <name type="scientific">Hermanssonia centrifuga</name>
    <dbReference type="NCBI Taxonomy" id="98765"/>
    <lineage>
        <taxon>Eukaryota</taxon>
        <taxon>Fungi</taxon>
        <taxon>Dikarya</taxon>
        <taxon>Basidiomycota</taxon>
        <taxon>Agaricomycotina</taxon>
        <taxon>Agaricomycetes</taxon>
        <taxon>Polyporales</taxon>
        <taxon>Meruliaceae</taxon>
        <taxon>Hermanssonia</taxon>
    </lineage>
</organism>
<comment type="caution">
    <text evidence="2">The sequence shown here is derived from an EMBL/GenBank/DDBJ whole genome shotgun (WGS) entry which is preliminary data.</text>
</comment>
<evidence type="ECO:0000256" key="1">
    <source>
        <dbReference type="SAM" id="MobiDB-lite"/>
    </source>
</evidence>
<sequence length="1173" mass="129309">MSTHKPESIFHRMLLKRTPHHNIRHQCMGMILRAASHRPRAHLLDIILRLKALPRKPTAEAAFDEFGRITSSPGKGGKTPSGSTSTTKKDKKSKDKGRAKGNGAPASPESPEYAVPDGSFLPLDLDPQRYEPGEEPSQERRQLLDYGYLSYRRNVVLGLEEVARLVDVVGDELGTRGLTAPFIFSTLALDVSAPAVKRLINAFLKTCSGVPQDQVDRQWREEAKFAGPHELGMCLRWGLARVVRIVGGQEVRGLLSYENYLEWSEAEAEHLILAFIRWQDAPDRDGSTAALGLPMRLKAWIQGYPAMLPKINLQERPQPRRGARTTRVVSVRRNVRMYSADLVKTAASWGQKPRGLASSSNNRSFASSREWERICPPTIKLAPRYSDSFRKRMDLPANFHPETGTASSASTVSSPSLSSSVSTASTTSSLFDDKELGLMGMGNRTPEDRFRSLTDLKWGEFETMGFGAVGADEKKLQFDLTEGARAARAAKRATLSWQDFSSAGFTRSDAPLSDTLQFSPPVANSINAWPAQSAEMHRKLKKAQKALPAFGWDTEPVMGTEEVIEEAFLDVFCDLIYGGGWLDVERTEELDRECNWALVEYKSLPVTKATSSGTSDPRTATTLMLFEEFVPLEYRRQMLEIGSSSRRRLPSLFGTASRKQWKPATTLNGRPYVIGHVPHSPSYREVEFEGLLRSNGSVTKIISLKTQDRPRALSAVTSAMSPLSSNVASPIQLQSKPQLFLVRTTDDGVQRTSSRNSEVDSPSGRSSTPNPKRSSIFRLPVSPVSRTAGLPPAEYDTVDFEARLANIDDDNDASGSTSKRSRRHARDDAWVDILVASNSRRLGGQDAEMRDMLKGGKSDPELASQELLEVLAAVRGQLPSDDEDDDGMEPVHTDADSEDRGDSYTEATSEGDRDTLPRPQSSVDFDDESGDEGEPIITPIPQRRLGYFDLHPERRPPAQDHEDKAPVEPEPEPRTSLEDPRARFDRSSLEMSEESGYDEVYAAISPNTAKPTLSSGQDVSDDTEYYPKARTARLSANGGNVPVLAVTPPDEHAAASSGSTKQQPSKTASLIELYRERERSSQAAPAPVAPSKLPVRTGASLLPNAAARERSPRPHSPSQSSPSSAFVDSDEPLPEPPRIKEEEEDGLRTPPRYIHGAPLHNVLEEEEEGEEEV</sequence>
<feature type="compositionally biased region" description="Basic and acidic residues" evidence="1">
    <location>
        <begin position="889"/>
        <end position="903"/>
    </location>
</feature>
<feature type="compositionally biased region" description="Polar residues" evidence="1">
    <location>
        <begin position="750"/>
        <end position="773"/>
    </location>
</feature>
<gene>
    <name evidence="2" type="ORF">EW026_g6397</name>
</gene>
<dbReference type="PANTHER" id="PTHR28093">
    <property type="entry name" value="MORPHOGENESIS-RELATED PROTEIN MSB1"/>
    <property type="match status" value="1"/>
</dbReference>
<evidence type="ECO:0000313" key="2">
    <source>
        <dbReference type="EMBL" id="THG95216.1"/>
    </source>
</evidence>
<dbReference type="Proteomes" id="UP000309038">
    <property type="component" value="Unassembled WGS sequence"/>
</dbReference>
<feature type="compositionally biased region" description="Low complexity" evidence="1">
    <location>
        <begin position="405"/>
        <end position="424"/>
    </location>
</feature>
<keyword evidence="3" id="KW-1185">Reference proteome</keyword>
<feature type="compositionally biased region" description="Polar residues" evidence="1">
    <location>
        <begin position="1056"/>
        <end position="1068"/>
    </location>
</feature>
<feature type="compositionally biased region" description="Acidic residues" evidence="1">
    <location>
        <begin position="924"/>
        <end position="934"/>
    </location>
</feature>
<feature type="region of interest" description="Disordered" evidence="1">
    <location>
        <begin position="64"/>
        <end position="118"/>
    </location>
</feature>
<reference evidence="2 3" key="1">
    <citation type="submission" date="2019-02" db="EMBL/GenBank/DDBJ databases">
        <title>Genome sequencing of the rare red list fungi Phlebia centrifuga.</title>
        <authorList>
            <person name="Buettner E."/>
            <person name="Kellner H."/>
        </authorList>
    </citation>
    <scope>NUCLEOTIDE SEQUENCE [LARGE SCALE GENOMIC DNA]</scope>
    <source>
        <strain evidence="2 3">DSM 108282</strain>
    </source>
</reference>
<protein>
    <recommendedName>
        <fullName evidence="4">Meiotically up-regulated protein Msb1/Mug8 domain-containing protein</fullName>
    </recommendedName>
</protein>
<dbReference type="InterPro" id="IPR037508">
    <property type="entry name" value="Msb1/Mug8"/>
</dbReference>
<feature type="compositionally biased region" description="Acidic residues" evidence="1">
    <location>
        <begin position="1164"/>
        <end position="1173"/>
    </location>
</feature>
<feature type="region of interest" description="Disordered" evidence="1">
    <location>
        <begin position="878"/>
        <end position="1022"/>
    </location>
</feature>
<feature type="compositionally biased region" description="Basic and acidic residues" evidence="1">
    <location>
        <begin position="950"/>
        <end position="988"/>
    </location>
</feature>
<dbReference type="EMBL" id="SGPJ01000346">
    <property type="protein sequence ID" value="THG95216.1"/>
    <property type="molecule type" value="Genomic_DNA"/>
</dbReference>
<dbReference type="PANTHER" id="PTHR28093:SF1">
    <property type="entry name" value="MORPHOGENESIS-RELATED PROTEIN MSB1"/>
    <property type="match status" value="1"/>
</dbReference>